<evidence type="ECO:0000256" key="1">
    <source>
        <dbReference type="SAM" id="SignalP"/>
    </source>
</evidence>
<name>A0ABD2VYW2_9HYME</name>
<keyword evidence="1" id="KW-0732">Signal</keyword>
<gene>
    <name evidence="2" type="ORF">TKK_018847</name>
</gene>
<evidence type="ECO:0000313" key="3">
    <source>
        <dbReference type="Proteomes" id="UP001627154"/>
    </source>
</evidence>
<feature type="chain" id="PRO_5044756329" evidence="1">
    <location>
        <begin position="29"/>
        <end position="165"/>
    </location>
</feature>
<comment type="caution">
    <text evidence="2">The sequence shown here is derived from an EMBL/GenBank/DDBJ whole genome shotgun (WGS) entry which is preliminary data.</text>
</comment>
<keyword evidence="3" id="KW-1185">Reference proteome</keyword>
<protein>
    <submittedName>
        <fullName evidence="2">Uncharacterized protein</fullName>
    </submittedName>
</protein>
<dbReference type="AlphaFoldDB" id="A0ABD2VYW2"/>
<proteinExistence type="predicted"/>
<sequence>MSRRSGIVLVATTAAILSLVLSVQISEAKPMKLLSRPKRVSDQRLAELETLIALSKMRGKMITIPVGFGKIDPMKIGRKRRSPEQIEVTQLRRVFDSNRPVSENLSDDNVGVEASNRINAEQRAQSTLARLLTDKWYKELQDNEGNNGGIDLDADAIARAAALLY</sequence>
<evidence type="ECO:0000313" key="2">
    <source>
        <dbReference type="EMBL" id="KAL3385817.1"/>
    </source>
</evidence>
<reference evidence="2 3" key="1">
    <citation type="journal article" date="2024" name="bioRxiv">
        <title>A reference genome for Trichogramma kaykai: A tiny desert-dwelling parasitoid wasp with competing sex-ratio distorters.</title>
        <authorList>
            <person name="Culotta J."/>
            <person name="Lindsey A.R."/>
        </authorList>
    </citation>
    <scope>NUCLEOTIDE SEQUENCE [LARGE SCALE GENOMIC DNA]</scope>
    <source>
        <strain evidence="2 3">KSX58</strain>
    </source>
</reference>
<organism evidence="2 3">
    <name type="scientific">Trichogramma kaykai</name>
    <dbReference type="NCBI Taxonomy" id="54128"/>
    <lineage>
        <taxon>Eukaryota</taxon>
        <taxon>Metazoa</taxon>
        <taxon>Ecdysozoa</taxon>
        <taxon>Arthropoda</taxon>
        <taxon>Hexapoda</taxon>
        <taxon>Insecta</taxon>
        <taxon>Pterygota</taxon>
        <taxon>Neoptera</taxon>
        <taxon>Endopterygota</taxon>
        <taxon>Hymenoptera</taxon>
        <taxon>Apocrita</taxon>
        <taxon>Proctotrupomorpha</taxon>
        <taxon>Chalcidoidea</taxon>
        <taxon>Trichogrammatidae</taxon>
        <taxon>Trichogramma</taxon>
    </lineage>
</organism>
<dbReference type="Proteomes" id="UP001627154">
    <property type="component" value="Unassembled WGS sequence"/>
</dbReference>
<dbReference type="EMBL" id="JBJJXI010000153">
    <property type="protein sequence ID" value="KAL3385817.1"/>
    <property type="molecule type" value="Genomic_DNA"/>
</dbReference>
<feature type="signal peptide" evidence="1">
    <location>
        <begin position="1"/>
        <end position="28"/>
    </location>
</feature>
<accession>A0ABD2VYW2</accession>